<keyword evidence="3" id="KW-0862">Zinc</keyword>
<feature type="compositionally biased region" description="Polar residues" evidence="5">
    <location>
        <begin position="1"/>
        <end position="10"/>
    </location>
</feature>
<evidence type="ECO:0000256" key="5">
    <source>
        <dbReference type="SAM" id="MobiDB-lite"/>
    </source>
</evidence>
<dbReference type="GO" id="GO:0008270">
    <property type="term" value="F:zinc ion binding"/>
    <property type="evidence" value="ECO:0007669"/>
    <property type="project" value="UniProtKB-KW"/>
</dbReference>
<keyword evidence="2 4" id="KW-0863">Zinc-finger</keyword>
<dbReference type="InterPro" id="IPR002893">
    <property type="entry name" value="Znf_MYND"/>
</dbReference>
<dbReference type="AlphaFoldDB" id="A0A4S4KV46"/>
<proteinExistence type="predicted"/>
<feature type="domain" description="MYND-type" evidence="6">
    <location>
        <begin position="627"/>
        <end position="665"/>
    </location>
</feature>
<name>A0A4S4KV46_9APHY</name>
<evidence type="ECO:0000259" key="6">
    <source>
        <dbReference type="PROSITE" id="PS50865"/>
    </source>
</evidence>
<dbReference type="Pfam" id="PF01753">
    <property type="entry name" value="zf-MYND"/>
    <property type="match status" value="1"/>
</dbReference>
<gene>
    <name evidence="7" type="ORF">EW026_g294</name>
</gene>
<keyword evidence="1" id="KW-0479">Metal-binding</keyword>
<evidence type="ECO:0000256" key="1">
    <source>
        <dbReference type="ARBA" id="ARBA00022723"/>
    </source>
</evidence>
<dbReference type="PROSITE" id="PS50865">
    <property type="entry name" value="ZF_MYND_2"/>
    <property type="match status" value="1"/>
</dbReference>
<keyword evidence="8" id="KW-1185">Reference proteome</keyword>
<dbReference type="SUPFAM" id="SSF144232">
    <property type="entry name" value="HIT/MYND zinc finger-like"/>
    <property type="match status" value="1"/>
</dbReference>
<evidence type="ECO:0000256" key="3">
    <source>
        <dbReference type="ARBA" id="ARBA00022833"/>
    </source>
</evidence>
<accession>A0A4S4KV46</accession>
<evidence type="ECO:0000256" key="4">
    <source>
        <dbReference type="PROSITE-ProRule" id="PRU00134"/>
    </source>
</evidence>
<dbReference type="Proteomes" id="UP000309038">
    <property type="component" value="Unassembled WGS sequence"/>
</dbReference>
<comment type="caution">
    <text evidence="7">The sequence shown here is derived from an EMBL/GenBank/DDBJ whole genome shotgun (WGS) entry which is preliminary data.</text>
</comment>
<organism evidence="7 8">
    <name type="scientific">Hermanssonia centrifuga</name>
    <dbReference type="NCBI Taxonomy" id="98765"/>
    <lineage>
        <taxon>Eukaryota</taxon>
        <taxon>Fungi</taxon>
        <taxon>Dikarya</taxon>
        <taxon>Basidiomycota</taxon>
        <taxon>Agaricomycotina</taxon>
        <taxon>Agaricomycetes</taxon>
        <taxon>Polyporales</taxon>
        <taxon>Meruliaceae</taxon>
        <taxon>Hermanssonia</taxon>
    </lineage>
</organism>
<evidence type="ECO:0000256" key="2">
    <source>
        <dbReference type="ARBA" id="ARBA00022771"/>
    </source>
</evidence>
<dbReference type="PROSITE" id="PS01360">
    <property type="entry name" value="ZF_MYND_1"/>
    <property type="match status" value="1"/>
</dbReference>
<protein>
    <recommendedName>
        <fullName evidence="6">MYND-type domain-containing protein</fullName>
    </recommendedName>
</protein>
<feature type="compositionally biased region" description="Basic residues" evidence="5">
    <location>
        <begin position="11"/>
        <end position="20"/>
    </location>
</feature>
<dbReference type="EMBL" id="SGPJ01000004">
    <property type="protein sequence ID" value="THH02565.1"/>
    <property type="molecule type" value="Genomic_DNA"/>
</dbReference>
<reference evidence="7 8" key="1">
    <citation type="submission" date="2019-02" db="EMBL/GenBank/DDBJ databases">
        <title>Genome sequencing of the rare red list fungi Phlebia centrifuga.</title>
        <authorList>
            <person name="Buettner E."/>
            <person name="Kellner H."/>
        </authorList>
    </citation>
    <scope>NUCLEOTIDE SEQUENCE [LARGE SCALE GENOMIC DNA]</scope>
    <source>
        <strain evidence="7 8">DSM 108282</strain>
    </source>
</reference>
<sequence length="677" mass="76196">MSVAIQTSARKSPKTSKNRKAPNSLNRVFRDDWSDDWVEIADRLCAVLDLPDLTTRGGLKKVHADLDDIHYRLDETFRHARRTGHAKVMGGIVAIYTKMALVDSILQDKIIGIGFFEKMISLTTSPDTIYVALRALNVISHSSSKRTKYEFMRQAPTLLKLLQQHRDDSQAVGLLISIFAHASMSMRTMTTTFDVPAFTTTLLDVLRSPAASKAWLFDHASACLCSFTFDMVNKCKDIKSFTTYRVASLRSKNVLRRIQFMCTLLLSHAGDTISESERAHFCSTEIPSALRTRELPDHLAKIVDAYGQDRCQMFIGRRANVVYTSLFAQHELDSNLLRLGRALATEVQNVQYALPELLYILVWKCLTVAREDSNKLNKFLKGALARHPRCALFYYALTSADGLLGDAEALLLSKKGLACPDIIPWVRYALLAKASSSALNCALWEWREPEERCALLVSAYEDSKKYMTEAPPDGIQRQYVLSEHIIITFLVEGPKCSPYTPGIERALKEMQVNQQFMQFSNHLVTDKSDRILTLKTILLIAKEANEEWRGTVQRADEAYLSECEGHPLLETADGASKALSAWYKKFEGTNSGETEDHEDHCGHSLGNGQKASLEGYLTRDKVTIMQCSWCSRPSALLKKCKQCGIVKYCDPECQKADWKEHKLVCASESSVSPPYRQ</sequence>
<feature type="region of interest" description="Disordered" evidence="5">
    <location>
        <begin position="1"/>
        <end position="23"/>
    </location>
</feature>
<dbReference type="Gene3D" id="6.10.140.2220">
    <property type="match status" value="1"/>
</dbReference>
<evidence type="ECO:0000313" key="7">
    <source>
        <dbReference type="EMBL" id="THH02565.1"/>
    </source>
</evidence>
<evidence type="ECO:0000313" key="8">
    <source>
        <dbReference type="Proteomes" id="UP000309038"/>
    </source>
</evidence>